<dbReference type="PANTHER" id="PTHR43441:SF10">
    <property type="entry name" value="ACETYLTRANSFERASE"/>
    <property type="match status" value="1"/>
</dbReference>
<evidence type="ECO:0000313" key="3">
    <source>
        <dbReference type="Proteomes" id="UP000581206"/>
    </source>
</evidence>
<name>A0A7X6KUD7_9CELL</name>
<reference evidence="2 3" key="1">
    <citation type="submission" date="2020-04" db="EMBL/GenBank/DDBJ databases">
        <title>MicrobeNet Type strains.</title>
        <authorList>
            <person name="Nicholson A.C."/>
        </authorList>
    </citation>
    <scope>NUCLEOTIDE SEQUENCE [LARGE SCALE GENOMIC DNA]</scope>
    <source>
        <strain evidence="2 3">ATCC BAA-788</strain>
    </source>
</reference>
<evidence type="ECO:0000313" key="2">
    <source>
        <dbReference type="EMBL" id="NKY22159.1"/>
    </source>
</evidence>
<dbReference type="PANTHER" id="PTHR43441">
    <property type="entry name" value="RIBOSOMAL-PROTEIN-SERINE ACETYLTRANSFERASE"/>
    <property type="match status" value="1"/>
</dbReference>
<evidence type="ECO:0000259" key="1">
    <source>
        <dbReference type="PROSITE" id="PS51186"/>
    </source>
</evidence>
<dbReference type="InterPro" id="IPR016181">
    <property type="entry name" value="Acyl_CoA_acyltransferase"/>
</dbReference>
<dbReference type="Gene3D" id="3.40.630.30">
    <property type="match status" value="1"/>
</dbReference>
<dbReference type="SUPFAM" id="SSF55729">
    <property type="entry name" value="Acyl-CoA N-acyltransferases (Nat)"/>
    <property type="match status" value="1"/>
</dbReference>
<dbReference type="AlphaFoldDB" id="A0A7X6KUD7"/>
<gene>
    <name evidence="2" type="ORF">HGA03_05700</name>
</gene>
<feature type="domain" description="N-acetyltransferase" evidence="1">
    <location>
        <begin position="11"/>
        <end position="169"/>
    </location>
</feature>
<keyword evidence="3" id="KW-1185">Reference proteome</keyword>
<comment type="caution">
    <text evidence="2">The sequence shown here is derived from an EMBL/GenBank/DDBJ whole genome shotgun (WGS) entry which is preliminary data.</text>
</comment>
<dbReference type="Proteomes" id="UP000581206">
    <property type="component" value="Unassembled WGS sequence"/>
</dbReference>
<dbReference type="GO" id="GO:0008999">
    <property type="term" value="F:protein-N-terminal-alanine acetyltransferase activity"/>
    <property type="evidence" value="ECO:0007669"/>
    <property type="project" value="TreeGrafter"/>
</dbReference>
<dbReference type="PROSITE" id="PS51186">
    <property type="entry name" value="GNAT"/>
    <property type="match status" value="1"/>
</dbReference>
<protein>
    <submittedName>
        <fullName evidence="2">GNAT family N-acetyltransferase</fullName>
    </submittedName>
</protein>
<accession>A0A7X6KUD7</accession>
<dbReference type="GO" id="GO:1990189">
    <property type="term" value="F:protein N-terminal-serine acetyltransferase activity"/>
    <property type="evidence" value="ECO:0007669"/>
    <property type="project" value="TreeGrafter"/>
</dbReference>
<dbReference type="InterPro" id="IPR000182">
    <property type="entry name" value="GNAT_dom"/>
</dbReference>
<sequence>MEPFELTDGTVLLRTPDSGDADDIFRICQDPAIQRWTTVPGPYLLEHATGFVSEYVPGSWAKGGGTWGIREAGDDRLVGMVGLVAEPVRSAEIGWWLAPEARGRGLMSRSVALVVEAAFGRMRLDRLAWRAFVGNEPSRAVAERAGFRMEGCIRGGAVKGDTRYDDWVGTLLSTDRR</sequence>
<proteinExistence type="predicted"/>
<dbReference type="GO" id="GO:0005737">
    <property type="term" value="C:cytoplasm"/>
    <property type="evidence" value="ECO:0007669"/>
    <property type="project" value="TreeGrafter"/>
</dbReference>
<organism evidence="2 3">
    <name type="scientific">Cellulomonas denverensis</name>
    <dbReference type="NCBI Taxonomy" id="264297"/>
    <lineage>
        <taxon>Bacteria</taxon>
        <taxon>Bacillati</taxon>
        <taxon>Actinomycetota</taxon>
        <taxon>Actinomycetes</taxon>
        <taxon>Micrococcales</taxon>
        <taxon>Cellulomonadaceae</taxon>
        <taxon>Cellulomonas</taxon>
    </lineage>
</organism>
<dbReference type="RefSeq" id="WP_168629262.1">
    <property type="nucleotide sequence ID" value="NZ_BONL01000040.1"/>
</dbReference>
<dbReference type="InterPro" id="IPR051908">
    <property type="entry name" value="Ribosomal_N-acetyltransferase"/>
</dbReference>
<dbReference type="EMBL" id="JAAXOX010000002">
    <property type="protein sequence ID" value="NKY22159.1"/>
    <property type="molecule type" value="Genomic_DNA"/>
</dbReference>
<keyword evidence="2" id="KW-0808">Transferase</keyword>
<dbReference type="Pfam" id="PF13302">
    <property type="entry name" value="Acetyltransf_3"/>
    <property type="match status" value="1"/>
</dbReference>